<comment type="caution">
    <text evidence="1">The sequence shown here is derived from an EMBL/GenBank/DDBJ whole genome shotgun (WGS) entry which is preliminary data.</text>
</comment>
<protein>
    <submittedName>
        <fullName evidence="1">Uncharacterized protein</fullName>
    </submittedName>
</protein>
<name>A0ABV6A0L5_9PSEU</name>
<evidence type="ECO:0000313" key="2">
    <source>
        <dbReference type="Proteomes" id="UP001589693"/>
    </source>
</evidence>
<keyword evidence="2" id="KW-1185">Reference proteome</keyword>
<dbReference type="RefSeq" id="WP_377855392.1">
    <property type="nucleotide sequence ID" value="NZ_JBHLZU010000018.1"/>
</dbReference>
<dbReference type="EMBL" id="JBHLZU010000018">
    <property type="protein sequence ID" value="MFB9906680.1"/>
    <property type="molecule type" value="Genomic_DNA"/>
</dbReference>
<accession>A0ABV6A0L5</accession>
<reference evidence="1 2" key="1">
    <citation type="submission" date="2024-09" db="EMBL/GenBank/DDBJ databases">
        <authorList>
            <person name="Sun Q."/>
            <person name="Mori K."/>
        </authorList>
    </citation>
    <scope>NUCLEOTIDE SEQUENCE [LARGE SCALE GENOMIC DNA]</scope>
    <source>
        <strain evidence="1 2">TBRC 7907</strain>
    </source>
</reference>
<dbReference type="Proteomes" id="UP001589693">
    <property type="component" value="Unassembled WGS sequence"/>
</dbReference>
<proteinExistence type="predicted"/>
<gene>
    <name evidence="1" type="ORF">ACFFQA_22330</name>
</gene>
<organism evidence="1 2">
    <name type="scientific">Allokutzneria oryzae</name>
    <dbReference type="NCBI Taxonomy" id="1378989"/>
    <lineage>
        <taxon>Bacteria</taxon>
        <taxon>Bacillati</taxon>
        <taxon>Actinomycetota</taxon>
        <taxon>Actinomycetes</taxon>
        <taxon>Pseudonocardiales</taxon>
        <taxon>Pseudonocardiaceae</taxon>
        <taxon>Allokutzneria</taxon>
    </lineage>
</organism>
<sequence length="59" mass="6446">MPLLLSTWGEKAMFSGIVGADRARNEEAAATASVDPMEAARLLEELVDSHRLRQPARLP</sequence>
<evidence type="ECO:0000313" key="1">
    <source>
        <dbReference type="EMBL" id="MFB9906680.1"/>
    </source>
</evidence>